<comment type="caution">
    <text evidence="1">The sequence shown here is derived from an EMBL/GenBank/DDBJ whole genome shotgun (WGS) entry which is preliminary data.</text>
</comment>
<proteinExistence type="predicted"/>
<dbReference type="RefSeq" id="WP_284033397.1">
    <property type="nucleotide sequence ID" value="NZ_CP126155.1"/>
</dbReference>
<name>A0ABD5WBA3_9EURY</name>
<protein>
    <recommendedName>
        <fullName evidence="3">DUF5658 domain-containing protein</fullName>
    </recommendedName>
</protein>
<organism evidence="1 2">
    <name type="scientific">Halobaculum lipolyticum</name>
    <dbReference type="NCBI Taxonomy" id="3032001"/>
    <lineage>
        <taxon>Archaea</taxon>
        <taxon>Methanobacteriati</taxon>
        <taxon>Methanobacteriota</taxon>
        <taxon>Stenosarchaea group</taxon>
        <taxon>Halobacteria</taxon>
        <taxon>Halobacteriales</taxon>
        <taxon>Haloferacaceae</taxon>
        <taxon>Halobaculum</taxon>
    </lineage>
</organism>
<dbReference type="EMBL" id="JBHTAH010000002">
    <property type="protein sequence ID" value="MFC7068785.1"/>
    <property type="molecule type" value="Genomic_DNA"/>
</dbReference>
<evidence type="ECO:0008006" key="3">
    <source>
        <dbReference type="Google" id="ProtNLM"/>
    </source>
</evidence>
<evidence type="ECO:0000313" key="1">
    <source>
        <dbReference type="EMBL" id="MFC7068785.1"/>
    </source>
</evidence>
<reference evidence="1 2" key="1">
    <citation type="journal article" date="2019" name="Int. J. Syst. Evol. Microbiol.">
        <title>The Global Catalogue of Microorganisms (GCM) 10K type strain sequencing project: providing services to taxonomists for standard genome sequencing and annotation.</title>
        <authorList>
            <consortium name="The Broad Institute Genomics Platform"/>
            <consortium name="The Broad Institute Genome Sequencing Center for Infectious Disease"/>
            <person name="Wu L."/>
            <person name="Ma J."/>
        </authorList>
    </citation>
    <scope>NUCLEOTIDE SEQUENCE [LARGE SCALE GENOMIC DNA]</scope>
    <source>
        <strain evidence="1 2">DT31</strain>
    </source>
</reference>
<gene>
    <name evidence="1" type="ORF">ACFQL9_03950</name>
</gene>
<dbReference type="AlphaFoldDB" id="A0ABD5WBA3"/>
<keyword evidence="2" id="KW-1185">Reference proteome</keyword>
<sequence length="152" mass="14151">MDRSAPPTASALDGTGADGESVGDAAAAGTGSATVAGLAGLAVTKAADVATTVVGLRATAGVRELNPVADAAISSFGLVPGLVALGVATVAAIGCVVEGAFAYPARTTGGAAALAAGRVGRTGRLLCYGVGCACNAAFAVHNAVLIAGVGAV</sequence>
<dbReference type="Proteomes" id="UP001596461">
    <property type="component" value="Unassembled WGS sequence"/>
</dbReference>
<evidence type="ECO:0000313" key="2">
    <source>
        <dbReference type="Proteomes" id="UP001596461"/>
    </source>
</evidence>
<accession>A0ABD5WBA3</accession>
<dbReference type="GeneID" id="81127018"/>